<keyword evidence="3" id="KW-1185">Reference proteome</keyword>
<dbReference type="Proteomes" id="UP001078443">
    <property type="component" value="Unassembled WGS sequence"/>
</dbReference>
<evidence type="ECO:0000313" key="2">
    <source>
        <dbReference type="EMBL" id="MCY6485351.1"/>
    </source>
</evidence>
<dbReference type="PANTHER" id="PTHR41324">
    <property type="entry name" value="MEMBRANE PROTEIN-RELATED"/>
    <property type="match status" value="1"/>
</dbReference>
<keyword evidence="1" id="KW-1133">Transmembrane helix</keyword>
<feature type="transmembrane region" description="Helical" evidence="1">
    <location>
        <begin position="10"/>
        <end position="27"/>
    </location>
</feature>
<reference evidence="2" key="1">
    <citation type="submission" date="2022-12" db="EMBL/GenBank/DDBJ databases">
        <authorList>
            <person name="Wang J."/>
        </authorList>
    </citation>
    <scope>NUCLEOTIDE SEQUENCE</scope>
    <source>
        <strain evidence="2">HY-45-18</strain>
    </source>
</reference>
<name>A0ABT4D274_9CLOT</name>
<dbReference type="InterPro" id="IPR018710">
    <property type="entry name" value="DUF2232"/>
</dbReference>
<feature type="transmembrane region" description="Helical" evidence="1">
    <location>
        <begin position="180"/>
        <end position="203"/>
    </location>
</feature>
<feature type="transmembrane region" description="Helical" evidence="1">
    <location>
        <begin position="223"/>
        <end position="248"/>
    </location>
</feature>
<feature type="transmembrane region" description="Helical" evidence="1">
    <location>
        <begin position="33"/>
        <end position="51"/>
    </location>
</feature>
<dbReference type="RefSeq" id="WP_268041670.1">
    <property type="nucleotide sequence ID" value="NZ_JAPQER010000006.1"/>
</dbReference>
<dbReference type="Pfam" id="PF09991">
    <property type="entry name" value="DUF2232"/>
    <property type="match status" value="1"/>
</dbReference>
<protein>
    <submittedName>
        <fullName evidence="2">YybS family protein</fullName>
    </submittedName>
</protein>
<feature type="transmembrane region" description="Helical" evidence="1">
    <location>
        <begin position="290"/>
        <end position="318"/>
    </location>
</feature>
<accession>A0ABT4D274</accession>
<dbReference type="EMBL" id="JAPQER010000006">
    <property type="protein sequence ID" value="MCY6485351.1"/>
    <property type="molecule type" value="Genomic_DNA"/>
</dbReference>
<feature type="transmembrane region" description="Helical" evidence="1">
    <location>
        <begin position="105"/>
        <end position="127"/>
    </location>
</feature>
<keyword evidence="1" id="KW-0812">Transmembrane</keyword>
<evidence type="ECO:0000256" key="1">
    <source>
        <dbReference type="SAM" id="Phobius"/>
    </source>
</evidence>
<comment type="caution">
    <text evidence="2">The sequence shown here is derived from an EMBL/GenBank/DDBJ whole genome shotgun (WGS) entry which is preliminary data.</text>
</comment>
<organism evidence="2 3">
    <name type="scientific">Clostridium aestuarii</name>
    <dbReference type="NCBI Taxonomy" id="338193"/>
    <lineage>
        <taxon>Bacteria</taxon>
        <taxon>Bacillati</taxon>
        <taxon>Bacillota</taxon>
        <taxon>Clostridia</taxon>
        <taxon>Eubacteriales</taxon>
        <taxon>Clostridiaceae</taxon>
        <taxon>Clostridium</taxon>
    </lineage>
</organism>
<evidence type="ECO:0000313" key="3">
    <source>
        <dbReference type="Proteomes" id="UP001078443"/>
    </source>
</evidence>
<feature type="transmembrane region" description="Helical" evidence="1">
    <location>
        <begin position="260"/>
        <end position="278"/>
    </location>
</feature>
<keyword evidence="1" id="KW-0472">Membrane</keyword>
<sequence length="330" mass="36242">MQSNGIKVKALVEIAIMVAIISVVILYTAYVPFLAGIGMFILPIPITLLYVRHDYKSALSAIFVGTILTAFIYSPILAITSAIMYGITGISLGYCIRNRKKSSSTIVGVAIAIVIGNIIQFLVYALFINKQGIVGSINNIVDTTSEAFKMALDTYLSMGITEEQIAPIKEGMKLITAKNVISIIPTIILVSSLIQAYIQYIITEKVFIKLKYSVDKVTPFSRLYIPNLVAAVLIGILCSGILLDTRGIEIGSYITETTKYILLFVFELDGIAFFIFVLRNKLKFSKGVAMFIIIIGFALPILSGMYSIAGAMDIILNLRRLDPNPIRKIK</sequence>
<feature type="transmembrane region" description="Helical" evidence="1">
    <location>
        <begin position="58"/>
        <end position="85"/>
    </location>
</feature>
<gene>
    <name evidence="2" type="ORF">OW763_13525</name>
</gene>
<dbReference type="PANTHER" id="PTHR41324:SF1">
    <property type="entry name" value="DUF2232 DOMAIN-CONTAINING PROTEIN"/>
    <property type="match status" value="1"/>
</dbReference>
<proteinExistence type="predicted"/>